<keyword evidence="2" id="KW-0472">Membrane</keyword>
<feature type="domain" description="DUF6542" evidence="3">
    <location>
        <begin position="14"/>
        <end position="132"/>
    </location>
</feature>
<comment type="caution">
    <text evidence="4">The sequence shown here is derived from an EMBL/GenBank/DDBJ whole genome shotgun (WGS) entry which is preliminary data.</text>
</comment>
<dbReference type="InterPro" id="IPR046672">
    <property type="entry name" value="DUF6542"/>
</dbReference>
<accession>A0A117ILZ5</accession>
<feature type="compositionally biased region" description="Basic residues" evidence="1">
    <location>
        <begin position="375"/>
        <end position="385"/>
    </location>
</feature>
<organism evidence="4 5">
    <name type="scientific">Mycolicibacterium thermoresistibile</name>
    <name type="common">Mycobacterium thermoresistibile</name>
    <dbReference type="NCBI Taxonomy" id="1797"/>
    <lineage>
        <taxon>Bacteria</taxon>
        <taxon>Bacillati</taxon>
        <taxon>Actinomycetota</taxon>
        <taxon>Actinomycetes</taxon>
        <taxon>Mycobacteriales</taxon>
        <taxon>Mycobacteriaceae</taxon>
        <taxon>Mycolicibacterium</taxon>
    </lineage>
</organism>
<feature type="compositionally biased region" description="Low complexity" evidence="1">
    <location>
        <begin position="174"/>
        <end position="186"/>
    </location>
</feature>
<dbReference type="EMBL" id="BCTB01000009">
    <property type="protein sequence ID" value="GAT14455.1"/>
    <property type="molecule type" value="Genomic_DNA"/>
</dbReference>
<feature type="transmembrane region" description="Helical" evidence="2">
    <location>
        <begin position="68"/>
        <end position="91"/>
    </location>
</feature>
<reference evidence="4 5" key="1">
    <citation type="journal article" date="2016" name="Genome Announc.">
        <title>Draft Genome Sequences of Five Rapidly Growing Mycobacterium Species, M. thermoresistibile, M. fortuitum subsp. acetamidolyticum, M. canariasense, M. brisbanense, and M. novocastrense.</title>
        <authorList>
            <person name="Katahira K."/>
            <person name="Ogura Y."/>
            <person name="Gotoh Y."/>
            <person name="Hayashi T."/>
        </authorList>
    </citation>
    <scope>NUCLEOTIDE SEQUENCE [LARGE SCALE GENOMIC DNA]</scope>
    <source>
        <strain evidence="4 5">JCM6362</strain>
    </source>
</reference>
<dbReference type="AlphaFoldDB" id="A0A117ILZ5"/>
<feature type="transmembrane region" description="Helical" evidence="2">
    <location>
        <begin position="15"/>
        <end position="36"/>
    </location>
</feature>
<dbReference type="Pfam" id="PF20177">
    <property type="entry name" value="DUF6542"/>
    <property type="match status" value="1"/>
</dbReference>
<feature type="compositionally biased region" description="Basic and acidic residues" evidence="1">
    <location>
        <begin position="386"/>
        <end position="399"/>
    </location>
</feature>
<feature type="compositionally biased region" description="Basic and acidic residues" evidence="1">
    <location>
        <begin position="325"/>
        <end position="334"/>
    </location>
</feature>
<reference evidence="5" key="2">
    <citation type="submission" date="2016-02" db="EMBL/GenBank/DDBJ databases">
        <title>Draft genome sequence of five rapidly growing Mycobacterium species.</title>
        <authorList>
            <person name="Katahira K."/>
            <person name="Gotou Y."/>
            <person name="Iida K."/>
            <person name="Ogura Y."/>
            <person name="Hayashi T."/>
        </authorList>
    </citation>
    <scope>NUCLEOTIDE SEQUENCE [LARGE SCALE GENOMIC DNA]</scope>
    <source>
        <strain evidence="5">JCM6362</strain>
    </source>
</reference>
<dbReference type="Proteomes" id="UP000069654">
    <property type="component" value="Unassembled WGS sequence"/>
</dbReference>
<evidence type="ECO:0000313" key="4">
    <source>
        <dbReference type="EMBL" id="GAT14455.1"/>
    </source>
</evidence>
<proteinExistence type="predicted"/>
<feature type="compositionally biased region" description="Basic and acidic residues" evidence="1">
    <location>
        <begin position="343"/>
        <end position="369"/>
    </location>
</feature>
<feature type="transmembrane region" description="Helical" evidence="2">
    <location>
        <begin position="43"/>
        <end position="62"/>
    </location>
</feature>
<sequence>MPAELRSAHPDIPGVPWWGAALIALTATALGFAFDAGSGSKELSVVFSGTYMLGCLVAVLAVRQAGLFTAVVQPPIVLFAAVPSAYFLFHGGQIRGLKDLAINCGYPLIERFPVMFFTSAAVLVIGMVRWYLGMSARRAGPADPERAPSAVTDLVSAVTNTLTALVTGHRPARADGGADLAAAADTAKARPRKRAATDRAAAGRSGRTPRDGRRTAAKRGSARAEAAARAGDGSRPPRRRPAAESADQPRSATRSRRGTKAAPPRSRPTRALDGDYVDPLADAPRRRRPTRPDDSAVPPDQPRRRSRGQARGDRTQPPPRSRRVPPREPRRQPSADRIGYDGVDSRPESRSPRPRRSRVDGYEPLEPHTRSGARGTHHPVSRVRYRSAENPEERAEYRNRPRHARHARGWEADSWEYDI</sequence>
<evidence type="ECO:0000313" key="5">
    <source>
        <dbReference type="Proteomes" id="UP000069654"/>
    </source>
</evidence>
<evidence type="ECO:0000256" key="2">
    <source>
        <dbReference type="SAM" id="Phobius"/>
    </source>
</evidence>
<protein>
    <recommendedName>
        <fullName evidence="3">DUF6542 domain-containing protein</fullName>
    </recommendedName>
</protein>
<dbReference type="STRING" id="1797.RMCT_1425"/>
<keyword evidence="2" id="KW-1133">Transmembrane helix</keyword>
<gene>
    <name evidence="4" type="ORF">RMCT_1425</name>
</gene>
<evidence type="ECO:0000256" key="1">
    <source>
        <dbReference type="SAM" id="MobiDB-lite"/>
    </source>
</evidence>
<keyword evidence="2" id="KW-0812">Transmembrane</keyword>
<evidence type="ECO:0000259" key="3">
    <source>
        <dbReference type="Pfam" id="PF20177"/>
    </source>
</evidence>
<feature type="compositionally biased region" description="Low complexity" evidence="1">
    <location>
        <begin position="223"/>
        <end position="234"/>
    </location>
</feature>
<feature type="transmembrane region" description="Helical" evidence="2">
    <location>
        <begin position="112"/>
        <end position="132"/>
    </location>
</feature>
<name>A0A117ILZ5_MYCTH</name>
<feature type="region of interest" description="Disordered" evidence="1">
    <location>
        <begin position="169"/>
        <end position="419"/>
    </location>
</feature>